<dbReference type="Proteomes" id="UP000199701">
    <property type="component" value="Unassembled WGS sequence"/>
</dbReference>
<feature type="transmembrane region" description="Helical" evidence="1">
    <location>
        <begin position="50"/>
        <end position="71"/>
    </location>
</feature>
<evidence type="ECO:0000256" key="1">
    <source>
        <dbReference type="SAM" id="Phobius"/>
    </source>
</evidence>
<reference evidence="2 3" key="1">
    <citation type="submission" date="2016-10" db="EMBL/GenBank/DDBJ databases">
        <authorList>
            <person name="de Groot N.N."/>
        </authorList>
    </citation>
    <scope>NUCLEOTIDE SEQUENCE [LARGE SCALE GENOMIC DNA]</scope>
    <source>
        <strain evidence="2 3">DSM 9179</strain>
    </source>
</reference>
<dbReference type="AlphaFoldDB" id="A0A1I0RPA4"/>
<evidence type="ECO:0008006" key="4">
    <source>
        <dbReference type="Google" id="ProtNLM"/>
    </source>
</evidence>
<feature type="transmembrane region" description="Helical" evidence="1">
    <location>
        <begin position="178"/>
        <end position="200"/>
    </location>
</feature>
<evidence type="ECO:0000313" key="3">
    <source>
        <dbReference type="Proteomes" id="UP000199701"/>
    </source>
</evidence>
<protein>
    <recommendedName>
        <fullName evidence="4">ABC-2 family transporter protein</fullName>
    </recommendedName>
</protein>
<keyword evidence="1" id="KW-0812">Transmembrane</keyword>
<feature type="transmembrane region" description="Helical" evidence="1">
    <location>
        <begin position="220"/>
        <end position="238"/>
    </location>
</feature>
<name>A0A1I0RPA4_9FIRM</name>
<sequence>MATDWSYNIAFFIFLIGIPIYISFVLWALMDSPQVSYCLADAFCTVQNQCSIITIPFAAFLVVHSIKYDFFPSVILHMKNVRNLWIRLCKKIIKNAFIISFYLLICTTLIGIQFGRFNNNWIEENSAASNLLHTQVPHNGNVWEILFVFTIMTFLTIVFFGMLIALLWWIFGTPLIGYVIIILLIKLELGMQPAAIHLFFLKVNMNPYVIYWLGVSYYNLVVYPLILIIGLFLMGLFIRKKDFL</sequence>
<gene>
    <name evidence="2" type="ORF">SAMN05421659_12016</name>
</gene>
<feature type="transmembrane region" description="Helical" evidence="1">
    <location>
        <begin position="92"/>
        <end position="114"/>
    </location>
</feature>
<organism evidence="2 3">
    <name type="scientific">[Clostridium] fimetarium</name>
    <dbReference type="NCBI Taxonomy" id="99656"/>
    <lineage>
        <taxon>Bacteria</taxon>
        <taxon>Bacillati</taxon>
        <taxon>Bacillota</taxon>
        <taxon>Clostridia</taxon>
        <taxon>Lachnospirales</taxon>
        <taxon>Lachnospiraceae</taxon>
    </lineage>
</organism>
<feature type="transmembrane region" description="Helical" evidence="1">
    <location>
        <begin position="145"/>
        <end position="171"/>
    </location>
</feature>
<dbReference type="EMBL" id="FOJI01000020">
    <property type="protein sequence ID" value="SEW43017.1"/>
    <property type="molecule type" value="Genomic_DNA"/>
</dbReference>
<keyword evidence="1" id="KW-1133">Transmembrane helix</keyword>
<feature type="transmembrane region" description="Helical" evidence="1">
    <location>
        <begin position="7"/>
        <end position="30"/>
    </location>
</feature>
<evidence type="ECO:0000313" key="2">
    <source>
        <dbReference type="EMBL" id="SEW43017.1"/>
    </source>
</evidence>
<accession>A0A1I0RPA4</accession>
<keyword evidence="1" id="KW-0472">Membrane</keyword>
<dbReference type="STRING" id="99656.SAMN05421659_12016"/>
<keyword evidence="3" id="KW-1185">Reference proteome</keyword>
<proteinExistence type="predicted"/>